<feature type="non-terminal residue" evidence="1">
    <location>
        <position position="1"/>
    </location>
</feature>
<keyword evidence="2" id="KW-1185">Reference proteome</keyword>
<feature type="non-terminal residue" evidence="1">
    <location>
        <position position="155"/>
    </location>
</feature>
<organism evidence="1 2">
    <name type="scientific">Batillaria attramentaria</name>
    <dbReference type="NCBI Taxonomy" id="370345"/>
    <lineage>
        <taxon>Eukaryota</taxon>
        <taxon>Metazoa</taxon>
        <taxon>Spiralia</taxon>
        <taxon>Lophotrochozoa</taxon>
        <taxon>Mollusca</taxon>
        <taxon>Gastropoda</taxon>
        <taxon>Caenogastropoda</taxon>
        <taxon>Sorbeoconcha</taxon>
        <taxon>Cerithioidea</taxon>
        <taxon>Batillariidae</taxon>
        <taxon>Batillaria</taxon>
    </lineage>
</organism>
<reference evidence="1 2" key="1">
    <citation type="journal article" date="2023" name="Sci. Data">
        <title>Genome assembly of the Korean intertidal mud-creeper Batillaria attramentaria.</title>
        <authorList>
            <person name="Patra A.K."/>
            <person name="Ho P.T."/>
            <person name="Jun S."/>
            <person name="Lee S.J."/>
            <person name="Kim Y."/>
            <person name="Won Y.J."/>
        </authorList>
    </citation>
    <scope>NUCLEOTIDE SEQUENCE [LARGE SCALE GENOMIC DNA]</scope>
    <source>
        <strain evidence="1">Wonlab-2016</strain>
    </source>
</reference>
<dbReference type="EMBL" id="JACVVK020000043">
    <property type="protein sequence ID" value="KAK7499511.1"/>
    <property type="molecule type" value="Genomic_DNA"/>
</dbReference>
<dbReference type="AlphaFoldDB" id="A0ABD0LJ15"/>
<protein>
    <submittedName>
        <fullName evidence="1">Uncharacterized protein</fullName>
    </submittedName>
</protein>
<evidence type="ECO:0000313" key="1">
    <source>
        <dbReference type="EMBL" id="KAK7499511.1"/>
    </source>
</evidence>
<sequence>FIGAVITGTLLGKHAHHSGVQRPITAPGLLLTYVTLDVAPSGDFSPDNIYSTSCHVMPRECWNVFTGCHNEINKARPLLRDVTHVWRSPGSWQVRAIGRRSSWLLKQSRREHVNEWIDARETFNSHPLGMPHSDGRGYGTNMDFLLGGTQNKPCV</sequence>
<dbReference type="Proteomes" id="UP001519460">
    <property type="component" value="Unassembled WGS sequence"/>
</dbReference>
<comment type="caution">
    <text evidence="1">The sequence shown here is derived from an EMBL/GenBank/DDBJ whole genome shotgun (WGS) entry which is preliminary data.</text>
</comment>
<name>A0ABD0LJ15_9CAEN</name>
<gene>
    <name evidence="1" type="ORF">BaRGS_00009163</name>
</gene>
<proteinExistence type="predicted"/>
<accession>A0ABD0LJ15</accession>
<evidence type="ECO:0000313" key="2">
    <source>
        <dbReference type="Proteomes" id="UP001519460"/>
    </source>
</evidence>